<dbReference type="InterPro" id="IPR027417">
    <property type="entry name" value="P-loop_NTPase"/>
</dbReference>
<dbReference type="Proteomes" id="UP001301958">
    <property type="component" value="Unassembled WGS sequence"/>
</dbReference>
<feature type="domain" description="Clp1 P-loop" evidence="10">
    <location>
        <begin position="292"/>
        <end position="488"/>
    </location>
</feature>
<dbReference type="GO" id="GO:0051731">
    <property type="term" value="F:polynucleotide 5'-hydroxyl-kinase activity"/>
    <property type="evidence" value="ECO:0007669"/>
    <property type="project" value="InterPro"/>
</dbReference>
<dbReference type="PANTHER" id="PTHR12755">
    <property type="entry name" value="CLEAVAGE/POLYADENYLATION FACTOR IA SUBUNIT CLP1P"/>
    <property type="match status" value="1"/>
</dbReference>
<dbReference type="InterPro" id="IPR045116">
    <property type="entry name" value="Clp1/Grc3"/>
</dbReference>
<dbReference type="Gene3D" id="3.40.50.300">
    <property type="entry name" value="P-loop containing nucleotide triphosphate hydrolases"/>
    <property type="match status" value="1"/>
</dbReference>
<feature type="region of interest" description="Disordered" evidence="9">
    <location>
        <begin position="1"/>
        <end position="81"/>
    </location>
</feature>
<protein>
    <recommendedName>
        <fullName evidence="4">Polynucleotide 5'-hydroxyl-kinase GRC3</fullName>
    </recommendedName>
    <alternativeName>
        <fullName evidence="3">Polynucleotide 5'-hydroxyl-kinase grc3</fullName>
    </alternativeName>
</protein>
<keyword evidence="6" id="KW-0547">Nucleotide-binding</keyword>
<dbReference type="InterPro" id="IPR032319">
    <property type="entry name" value="CLP1_P"/>
</dbReference>
<evidence type="ECO:0000256" key="3">
    <source>
        <dbReference type="ARBA" id="ARBA00018706"/>
    </source>
</evidence>
<comment type="function">
    <text evidence="1">Polynucleotide 5'-kinase involved in rRNA processing.</text>
</comment>
<dbReference type="GO" id="GO:0005634">
    <property type="term" value="C:nucleus"/>
    <property type="evidence" value="ECO:0007669"/>
    <property type="project" value="TreeGrafter"/>
</dbReference>
<dbReference type="AlphaFoldDB" id="A0AAN7BZX5"/>
<comment type="caution">
    <text evidence="11">The sequence shown here is derived from an EMBL/GenBank/DDBJ whole genome shotgun (WGS) entry which is preliminary data.</text>
</comment>
<dbReference type="GO" id="GO:0000448">
    <property type="term" value="P:cleavage in ITS2 between 5.8S rRNA and LSU-rRNA of tricistronic rRNA transcript (SSU-rRNA, 5.8S rRNA, LSU-rRNA)"/>
    <property type="evidence" value="ECO:0007669"/>
    <property type="project" value="TreeGrafter"/>
</dbReference>
<dbReference type="EMBL" id="MU865290">
    <property type="protein sequence ID" value="KAK4232013.1"/>
    <property type="molecule type" value="Genomic_DNA"/>
</dbReference>
<reference evidence="11" key="1">
    <citation type="journal article" date="2023" name="Mol. Phylogenet. Evol.">
        <title>Genome-scale phylogeny and comparative genomics of the fungal order Sordariales.</title>
        <authorList>
            <person name="Hensen N."/>
            <person name="Bonometti L."/>
            <person name="Westerberg I."/>
            <person name="Brannstrom I.O."/>
            <person name="Guillou S."/>
            <person name="Cros-Aarteil S."/>
            <person name="Calhoun S."/>
            <person name="Haridas S."/>
            <person name="Kuo A."/>
            <person name="Mondo S."/>
            <person name="Pangilinan J."/>
            <person name="Riley R."/>
            <person name="LaButti K."/>
            <person name="Andreopoulos B."/>
            <person name="Lipzen A."/>
            <person name="Chen C."/>
            <person name="Yan M."/>
            <person name="Daum C."/>
            <person name="Ng V."/>
            <person name="Clum A."/>
            <person name="Steindorff A."/>
            <person name="Ohm R.A."/>
            <person name="Martin F."/>
            <person name="Silar P."/>
            <person name="Natvig D.O."/>
            <person name="Lalanne C."/>
            <person name="Gautier V."/>
            <person name="Ament-Velasquez S.L."/>
            <person name="Kruys A."/>
            <person name="Hutchinson M.I."/>
            <person name="Powell A.J."/>
            <person name="Barry K."/>
            <person name="Miller A.N."/>
            <person name="Grigoriev I.V."/>
            <person name="Debuchy R."/>
            <person name="Gladieux P."/>
            <person name="Hiltunen Thoren M."/>
            <person name="Johannesson H."/>
        </authorList>
    </citation>
    <scope>NUCLEOTIDE SEQUENCE</scope>
    <source>
        <strain evidence="11">CBS 990.96</strain>
    </source>
</reference>
<evidence type="ECO:0000259" key="10">
    <source>
        <dbReference type="Pfam" id="PF16575"/>
    </source>
</evidence>
<evidence type="ECO:0000256" key="9">
    <source>
        <dbReference type="SAM" id="MobiDB-lite"/>
    </source>
</evidence>
<gene>
    <name evidence="11" type="ORF">QBC38DRAFT_506404</name>
</gene>
<accession>A0AAN7BZX5</accession>
<name>A0AAN7BZX5_9PEZI</name>
<evidence type="ECO:0000256" key="4">
    <source>
        <dbReference type="ARBA" id="ARBA00019824"/>
    </source>
</evidence>
<feature type="compositionally biased region" description="Basic and acidic residues" evidence="9">
    <location>
        <begin position="36"/>
        <end position="45"/>
    </location>
</feature>
<evidence type="ECO:0000256" key="5">
    <source>
        <dbReference type="ARBA" id="ARBA00022679"/>
    </source>
</evidence>
<keyword evidence="5" id="KW-0808">Transferase</keyword>
<organism evidence="11 12">
    <name type="scientific">Podospora fimiseda</name>
    <dbReference type="NCBI Taxonomy" id="252190"/>
    <lineage>
        <taxon>Eukaryota</taxon>
        <taxon>Fungi</taxon>
        <taxon>Dikarya</taxon>
        <taxon>Ascomycota</taxon>
        <taxon>Pezizomycotina</taxon>
        <taxon>Sordariomycetes</taxon>
        <taxon>Sordariomycetidae</taxon>
        <taxon>Sordariales</taxon>
        <taxon>Podosporaceae</taxon>
        <taxon>Podospora</taxon>
    </lineage>
</organism>
<evidence type="ECO:0000256" key="6">
    <source>
        <dbReference type="ARBA" id="ARBA00022741"/>
    </source>
</evidence>
<evidence type="ECO:0000256" key="1">
    <source>
        <dbReference type="ARBA" id="ARBA00003798"/>
    </source>
</evidence>
<dbReference type="SUPFAM" id="SSF52540">
    <property type="entry name" value="P-loop containing nucleoside triphosphate hydrolases"/>
    <property type="match status" value="1"/>
</dbReference>
<keyword evidence="8" id="KW-0067">ATP-binding</keyword>
<dbReference type="PANTHER" id="PTHR12755:SF3">
    <property type="entry name" value="POLYNUCLEOTIDE 5'-HYDROXYL-KINASE NOL9"/>
    <property type="match status" value="1"/>
</dbReference>
<comment type="similarity">
    <text evidence="2">Belongs to the Clp1 family. NOL9/GRC3 subfamily.</text>
</comment>
<evidence type="ECO:0000313" key="11">
    <source>
        <dbReference type="EMBL" id="KAK4232013.1"/>
    </source>
</evidence>
<sequence>MATNKRRKLDGENSPASPATPVMSAFQRLRALQAASKEKAVEEKASSSSSENVVQPGESETTPDRAFPRRKKRGPAAATVQQDAAPLIMDDDPNLEMQGDSIPPTPILSPLPGTPRLEATTIKPRQIIQHSSFKPNKKNFQSKLDGQIRILTSDGERLVVLGSFGIKVEEGEATIAGATLTPLDPIQWVHAPHCHALPVLRTSEGTIIELHPHPGAQSLRQLAKLNPVFGKLWNESDATFQIIFSSDDVPKKVSLQELVSAPEWNKKLAGLVKAKRESSSKSTNPPIIFLCGPKSSGKSTFGRLLANRLITDRAGSRSNPWTPILLLDIDPGQPEFSPPGVISLVKLSQPNLSPSFCHPSTEFTVKSHAIAAVTPALDPDHFLQCVLDLFYVYQQLHSSQLLIINTPGWIQGTGLDILSSLITSLVPTEVIYLSQDGPEDTVATLQTTTSAPSIFSTLPSSPLSQSQSAEPSRTALSLRIMSTLSYFHFSASTQTWTTQPLSSVPPYRVSYSPSQKGFLGVLCYDHQPSPSLLSEAINGTVLALVRIKDLAAFRPLQVKEEDIILAGEEAKIPMINNSLGTTLDPGYCELVCLVLVRGVNIERKELQLLAPPGGLGDVKGGGEYLVLVAGRFDTPVWSYSEELYKRGEEGDGFGGLGGI</sequence>
<evidence type="ECO:0000256" key="8">
    <source>
        <dbReference type="ARBA" id="ARBA00022840"/>
    </source>
</evidence>
<reference evidence="11" key="2">
    <citation type="submission" date="2023-05" db="EMBL/GenBank/DDBJ databases">
        <authorList>
            <consortium name="Lawrence Berkeley National Laboratory"/>
            <person name="Steindorff A."/>
            <person name="Hensen N."/>
            <person name="Bonometti L."/>
            <person name="Westerberg I."/>
            <person name="Brannstrom I.O."/>
            <person name="Guillou S."/>
            <person name="Cros-Aarteil S."/>
            <person name="Calhoun S."/>
            <person name="Haridas S."/>
            <person name="Kuo A."/>
            <person name="Mondo S."/>
            <person name="Pangilinan J."/>
            <person name="Riley R."/>
            <person name="Labutti K."/>
            <person name="Andreopoulos B."/>
            <person name="Lipzen A."/>
            <person name="Chen C."/>
            <person name="Yanf M."/>
            <person name="Daum C."/>
            <person name="Ng V."/>
            <person name="Clum A."/>
            <person name="Ohm R."/>
            <person name="Martin F."/>
            <person name="Silar P."/>
            <person name="Natvig D."/>
            <person name="Lalanne C."/>
            <person name="Gautier V."/>
            <person name="Ament-Velasquez S.L."/>
            <person name="Kruys A."/>
            <person name="Hutchinson M.I."/>
            <person name="Powell A.J."/>
            <person name="Barry K."/>
            <person name="Miller A.N."/>
            <person name="Grigoriev I.V."/>
            <person name="Debuchy R."/>
            <person name="Gladieux P."/>
            <person name="Thoren M.H."/>
            <person name="Johannesson H."/>
        </authorList>
    </citation>
    <scope>NUCLEOTIDE SEQUENCE</scope>
    <source>
        <strain evidence="11">CBS 990.96</strain>
    </source>
</reference>
<proteinExistence type="inferred from homology"/>
<keyword evidence="7" id="KW-0418">Kinase</keyword>
<dbReference type="GO" id="GO:0005524">
    <property type="term" value="F:ATP binding"/>
    <property type="evidence" value="ECO:0007669"/>
    <property type="project" value="UniProtKB-KW"/>
</dbReference>
<dbReference type="Pfam" id="PF16575">
    <property type="entry name" value="CLP1_P"/>
    <property type="match status" value="1"/>
</dbReference>
<evidence type="ECO:0000256" key="7">
    <source>
        <dbReference type="ARBA" id="ARBA00022777"/>
    </source>
</evidence>
<evidence type="ECO:0000313" key="12">
    <source>
        <dbReference type="Proteomes" id="UP001301958"/>
    </source>
</evidence>
<evidence type="ECO:0000256" key="2">
    <source>
        <dbReference type="ARBA" id="ARBA00011003"/>
    </source>
</evidence>
<keyword evidence="12" id="KW-1185">Reference proteome</keyword>